<evidence type="ECO:0000313" key="1">
    <source>
        <dbReference type="EMBL" id="CAK0767012.1"/>
    </source>
</evidence>
<dbReference type="EMBL" id="CAUYUE010000004">
    <property type="protein sequence ID" value="CAK0767012.1"/>
    <property type="molecule type" value="Genomic_DNA"/>
</dbReference>
<evidence type="ECO:0000313" key="2">
    <source>
        <dbReference type="Proteomes" id="UP001314263"/>
    </source>
</evidence>
<accession>A0AAV1HZ07</accession>
<reference evidence="1 2" key="1">
    <citation type="submission" date="2023-10" db="EMBL/GenBank/DDBJ databases">
        <authorList>
            <person name="Maclean D."/>
            <person name="Macfadyen A."/>
        </authorList>
    </citation>
    <scope>NUCLEOTIDE SEQUENCE [LARGE SCALE GENOMIC DNA]</scope>
</reference>
<comment type="caution">
    <text evidence="1">The sequence shown here is derived from an EMBL/GenBank/DDBJ whole genome shotgun (WGS) entry which is preliminary data.</text>
</comment>
<keyword evidence="2" id="KW-1185">Reference proteome</keyword>
<proteinExistence type="predicted"/>
<dbReference type="AlphaFoldDB" id="A0AAV1HZ07"/>
<protein>
    <submittedName>
        <fullName evidence="1">Uncharacterized protein</fullName>
    </submittedName>
</protein>
<organism evidence="1 2">
    <name type="scientific">Coccomyxa viridis</name>
    <dbReference type="NCBI Taxonomy" id="1274662"/>
    <lineage>
        <taxon>Eukaryota</taxon>
        <taxon>Viridiplantae</taxon>
        <taxon>Chlorophyta</taxon>
        <taxon>core chlorophytes</taxon>
        <taxon>Trebouxiophyceae</taxon>
        <taxon>Trebouxiophyceae incertae sedis</taxon>
        <taxon>Coccomyxaceae</taxon>
        <taxon>Coccomyxa</taxon>
    </lineage>
</organism>
<dbReference type="Proteomes" id="UP001314263">
    <property type="component" value="Unassembled WGS sequence"/>
</dbReference>
<name>A0AAV1HZ07_9CHLO</name>
<sequence length="193" mass="20346">MVNLAYPDLKGDDVTTAEVSVCQSIFPNATDTTQCTSANATGLVGQSINFPSVCLGLAANATNMTTQISGNATDATTQISANATNTTTQTLNMPSDAYSYKRDNQGLPSTCLDGEDKSAGLCYPKCPSDGNQWVGRGPVCWSKTPYFPNFAAWGRGVGRPMRCPSGQEYSIAGVGCFYPCVQGFKAVGAICYR</sequence>
<gene>
    <name evidence="1" type="ORF">CVIRNUC_003418</name>
</gene>